<keyword evidence="6" id="KW-1133">Transmembrane helix</keyword>
<protein>
    <recommendedName>
        <fullName evidence="7">PNPLA domain-containing protein</fullName>
    </recommendedName>
</protein>
<evidence type="ECO:0000313" key="9">
    <source>
        <dbReference type="Proteomes" id="UP001210925"/>
    </source>
</evidence>
<evidence type="ECO:0000256" key="3">
    <source>
        <dbReference type="ARBA" id="ARBA00022963"/>
    </source>
</evidence>
<evidence type="ECO:0000259" key="7">
    <source>
        <dbReference type="PROSITE" id="PS51635"/>
    </source>
</evidence>
<feature type="active site" description="Proton acceptor" evidence="5">
    <location>
        <position position="308"/>
    </location>
</feature>
<dbReference type="Gene3D" id="3.40.1090.10">
    <property type="entry name" value="Cytosolic phospholipase A2 catalytic domain"/>
    <property type="match status" value="2"/>
</dbReference>
<dbReference type="SUPFAM" id="SSF52151">
    <property type="entry name" value="FabD/lysophospholipase-like"/>
    <property type="match status" value="1"/>
</dbReference>
<dbReference type="Proteomes" id="UP001210925">
    <property type="component" value="Unassembled WGS sequence"/>
</dbReference>
<keyword evidence="4 5" id="KW-0443">Lipid metabolism</keyword>
<evidence type="ECO:0000313" key="8">
    <source>
        <dbReference type="EMBL" id="KAJ3253742.1"/>
    </source>
</evidence>
<feature type="short sequence motif" description="GXSXG" evidence="5">
    <location>
        <begin position="161"/>
        <end position="165"/>
    </location>
</feature>
<dbReference type="GO" id="GO:0016042">
    <property type="term" value="P:lipid catabolic process"/>
    <property type="evidence" value="ECO:0007669"/>
    <property type="project" value="UniProtKB-UniRule"/>
</dbReference>
<organism evidence="8 9">
    <name type="scientific">Boothiomyces macroporosus</name>
    <dbReference type="NCBI Taxonomy" id="261099"/>
    <lineage>
        <taxon>Eukaryota</taxon>
        <taxon>Fungi</taxon>
        <taxon>Fungi incertae sedis</taxon>
        <taxon>Chytridiomycota</taxon>
        <taxon>Chytridiomycota incertae sedis</taxon>
        <taxon>Chytridiomycetes</taxon>
        <taxon>Rhizophydiales</taxon>
        <taxon>Terramycetaceae</taxon>
        <taxon>Boothiomyces</taxon>
    </lineage>
</organism>
<evidence type="ECO:0000256" key="6">
    <source>
        <dbReference type="SAM" id="Phobius"/>
    </source>
</evidence>
<sequence length="364" mass="41011">MLKNSQDYKEWIDVATELDILAGKGEIERHYFDVELVTNVVKKMKRFMSKNDVYALSSLLQNSVLKKDFGGIENPLIYSNSYIAVHPIIPEYFRVTGFALDYICRHQDLSLQEKQRFLKKVSVNFGKTALCLSGGAFLAFFHFGVLKAMYENDCLPDIISGTSVGSFLASIICCRTNEELEQVFHPSVSENAKTLTNDFFDKIKNFYNTGAVYSVERYRQDASWGCKGDMTFIEAYRLTGRVLNISITTYGSTFKSICFNYLNTPDVIISSAVTASCACPLIIPPHSILMKKEGKKVPFLDLGKLWVDGSLTADIPEEELHRTFGVKSIIVSQANPHIFFFYPKGTPGSPNKHRNGHGWYSVLT</sequence>
<evidence type="ECO:0000256" key="5">
    <source>
        <dbReference type="PROSITE-ProRule" id="PRU01161"/>
    </source>
</evidence>
<dbReference type="GO" id="GO:0004806">
    <property type="term" value="F:triacylglycerol lipase activity"/>
    <property type="evidence" value="ECO:0007669"/>
    <property type="project" value="InterPro"/>
</dbReference>
<comment type="caution">
    <text evidence="5">Lacks conserved residue(s) required for the propagation of feature annotation.</text>
</comment>
<keyword evidence="3 5" id="KW-0442">Lipid degradation</keyword>
<feature type="domain" description="PNPLA" evidence="7">
    <location>
        <begin position="130"/>
        <end position="321"/>
    </location>
</feature>
<comment type="similarity">
    <text evidence="1">Belongs to the PLPL family.</text>
</comment>
<dbReference type="InterPro" id="IPR016035">
    <property type="entry name" value="Acyl_Trfase/lysoPLipase"/>
</dbReference>
<dbReference type="InterPro" id="IPR002641">
    <property type="entry name" value="PNPLA_dom"/>
</dbReference>
<accession>A0AAD5UFX8</accession>
<dbReference type="PROSITE" id="PS51635">
    <property type="entry name" value="PNPLA"/>
    <property type="match status" value="1"/>
</dbReference>
<dbReference type="Pfam" id="PF11815">
    <property type="entry name" value="DUF3336"/>
    <property type="match status" value="1"/>
</dbReference>
<feature type="active site" description="Nucleophile" evidence="5">
    <location>
        <position position="163"/>
    </location>
</feature>
<evidence type="ECO:0000256" key="2">
    <source>
        <dbReference type="ARBA" id="ARBA00022801"/>
    </source>
</evidence>
<proteinExistence type="inferred from homology"/>
<keyword evidence="6" id="KW-0812">Transmembrane</keyword>
<dbReference type="GO" id="GO:0006641">
    <property type="term" value="P:triglyceride metabolic process"/>
    <property type="evidence" value="ECO:0007669"/>
    <property type="project" value="UniProtKB-ARBA"/>
</dbReference>
<dbReference type="InterPro" id="IPR050301">
    <property type="entry name" value="NTE"/>
</dbReference>
<feature type="transmembrane region" description="Helical" evidence="6">
    <location>
        <begin position="129"/>
        <end position="150"/>
    </location>
</feature>
<gene>
    <name evidence="8" type="ORF">HK103_000334</name>
</gene>
<name>A0AAD5UFX8_9FUNG</name>
<reference evidence="8" key="1">
    <citation type="submission" date="2020-05" db="EMBL/GenBank/DDBJ databases">
        <title>Phylogenomic resolution of chytrid fungi.</title>
        <authorList>
            <person name="Stajich J.E."/>
            <person name="Amses K."/>
            <person name="Simmons R."/>
            <person name="Seto K."/>
            <person name="Myers J."/>
            <person name="Bonds A."/>
            <person name="Quandt C.A."/>
            <person name="Barry K."/>
            <person name="Liu P."/>
            <person name="Grigoriev I."/>
            <person name="Longcore J.E."/>
            <person name="James T.Y."/>
        </authorList>
    </citation>
    <scope>NUCLEOTIDE SEQUENCE</scope>
    <source>
        <strain evidence="8">PLAUS21</strain>
    </source>
</reference>
<dbReference type="Pfam" id="PF01734">
    <property type="entry name" value="Patatin"/>
    <property type="match status" value="1"/>
</dbReference>
<dbReference type="EMBL" id="JADGKB010000101">
    <property type="protein sequence ID" value="KAJ3253742.1"/>
    <property type="molecule type" value="Genomic_DNA"/>
</dbReference>
<dbReference type="AlphaFoldDB" id="A0AAD5UFX8"/>
<dbReference type="PANTHER" id="PTHR14226">
    <property type="entry name" value="NEUROPATHY TARGET ESTERASE/SWISS CHEESE D.MELANOGASTER"/>
    <property type="match status" value="1"/>
</dbReference>
<keyword evidence="6" id="KW-0472">Membrane</keyword>
<dbReference type="PANTHER" id="PTHR14226:SF66">
    <property type="entry name" value="TRIACYLGLYCEROL LIPASE PTL2"/>
    <property type="match status" value="1"/>
</dbReference>
<evidence type="ECO:0000256" key="1">
    <source>
        <dbReference type="ARBA" id="ARBA00006104"/>
    </source>
</evidence>
<dbReference type="InterPro" id="IPR021771">
    <property type="entry name" value="Triacylglycerol_lipase_N"/>
</dbReference>
<keyword evidence="9" id="KW-1185">Reference proteome</keyword>
<comment type="caution">
    <text evidence="8">The sequence shown here is derived from an EMBL/GenBank/DDBJ whole genome shotgun (WGS) entry which is preliminary data.</text>
</comment>
<evidence type="ECO:0000256" key="4">
    <source>
        <dbReference type="ARBA" id="ARBA00023098"/>
    </source>
</evidence>
<keyword evidence="2 5" id="KW-0378">Hydrolase</keyword>